<dbReference type="SUPFAM" id="SSF52540">
    <property type="entry name" value="P-loop containing nucleoside triphosphate hydrolases"/>
    <property type="match status" value="1"/>
</dbReference>
<dbReference type="InterPro" id="IPR006073">
    <property type="entry name" value="GTP-bd"/>
</dbReference>
<accession>F2JZK4</accession>
<dbReference type="EMBL" id="CP002583">
    <property type="protein sequence ID" value="ADZ89787.1"/>
    <property type="molecule type" value="Genomic_DNA"/>
</dbReference>
<organism evidence="2 3">
    <name type="scientific">Marinomonas mediterranea (strain ATCC 700492 / JCM 21426 / NBRC 103028 / MMB-1)</name>
    <dbReference type="NCBI Taxonomy" id="717774"/>
    <lineage>
        <taxon>Bacteria</taxon>
        <taxon>Pseudomonadati</taxon>
        <taxon>Pseudomonadota</taxon>
        <taxon>Gammaproteobacteria</taxon>
        <taxon>Oceanospirillales</taxon>
        <taxon>Oceanospirillaceae</taxon>
        <taxon>Marinomonas</taxon>
    </lineage>
</organism>
<evidence type="ECO:0000313" key="2">
    <source>
        <dbReference type="EMBL" id="ADZ89787.1"/>
    </source>
</evidence>
<dbReference type="InterPro" id="IPR027417">
    <property type="entry name" value="P-loop_NTPase"/>
</dbReference>
<dbReference type="OrthoDB" id="5406017at2"/>
<protein>
    <submittedName>
        <fullName evidence="2">GTP-binding protein HSR1-related protein</fullName>
    </submittedName>
</protein>
<dbReference type="Gene3D" id="3.40.50.300">
    <property type="entry name" value="P-loop containing nucleotide triphosphate hydrolases"/>
    <property type="match status" value="1"/>
</dbReference>
<keyword evidence="3" id="KW-1185">Reference proteome</keyword>
<dbReference type="GO" id="GO:0030488">
    <property type="term" value="P:tRNA methylation"/>
    <property type="evidence" value="ECO:0007669"/>
    <property type="project" value="TreeGrafter"/>
</dbReference>
<feature type="domain" description="G" evidence="1">
    <location>
        <begin position="6"/>
        <end position="148"/>
    </location>
</feature>
<dbReference type="STRING" id="717774.Marme_0491"/>
<evidence type="ECO:0000313" key="3">
    <source>
        <dbReference type="Proteomes" id="UP000001062"/>
    </source>
</evidence>
<sequence length="452" mass="50799">MPINLLIVGHANTGKTSLIRTLIRDKGFGQVGNIAGTTRHVEAVDIKVERRSVLRLIDTPGFEDSIGLWDARQQPEYSGVTNYQWLETFPDTALGQQEFEQESKIIKQLINADIILYVIDSRQAPLGKYLDELNVLACANKPIIPILNFSHPATEQQDKWKSVLAERHHHAFVKYDTVAFFFEDEKRLYQTLQSLAPSQYDALQTLLDTRYEAAKQRLDEATKYVAEMLFACASKRIESALYPPEKNVQEAFENAVRSIEQSAILRLLSLYDFQKEDTLVNTLPIANNRWTQDLFSPESLTEWGLQAGTSAATGAAIGVSIDILSAGLSLGTATTIGALLGATWETGKHYKETIKSKITKKHLLCLQDATLTLLTFRAITLIRHLHQRGHASIEAYKLGMDVDDELKSLTSELPTLWKAIRQRSEQNVIQSSKNQKLIAELKSELKVYVTLD</sequence>
<dbReference type="Pfam" id="PF11981">
    <property type="entry name" value="DUF3482"/>
    <property type="match status" value="1"/>
</dbReference>
<dbReference type="HOGENOM" id="CLU_047968_0_0_6"/>
<evidence type="ECO:0000259" key="1">
    <source>
        <dbReference type="Pfam" id="PF01926"/>
    </source>
</evidence>
<proteinExistence type="predicted"/>
<reference evidence="2 3" key="1">
    <citation type="journal article" date="2012" name="Stand. Genomic Sci.">
        <title>Complete genome sequence of the melanogenic marine bacterium Marinomonas mediterranea type strain (MMB-1(T)).</title>
        <authorList>
            <person name="Lucas-Elio P."/>
            <person name="Goodwin L."/>
            <person name="Woyke T."/>
            <person name="Pitluck S."/>
            <person name="Nolan M."/>
            <person name="Kyrpides N.C."/>
            <person name="Detter J.C."/>
            <person name="Copeland A."/>
            <person name="Teshima H."/>
            <person name="Bruce D."/>
            <person name="Detter C."/>
            <person name="Tapia R."/>
            <person name="Han S."/>
            <person name="Land M.L."/>
            <person name="Ivanova N."/>
            <person name="Mikhailova N."/>
            <person name="Johnston A.W."/>
            <person name="Sanchez-Amat A."/>
        </authorList>
    </citation>
    <scope>NUCLEOTIDE SEQUENCE [LARGE SCALE GENOMIC DNA]</scope>
    <source>
        <strain evidence="3">ATCC 700492 / JCM 21426 / NBRC 103028 / MMB-1</strain>
    </source>
</reference>
<dbReference type="GO" id="GO:0005829">
    <property type="term" value="C:cytosol"/>
    <property type="evidence" value="ECO:0007669"/>
    <property type="project" value="TreeGrafter"/>
</dbReference>
<dbReference type="GO" id="GO:0005525">
    <property type="term" value="F:GTP binding"/>
    <property type="evidence" value="ECO:0007669"/>
    <property type="project" value="InterPro"/>
</dbReference>
<dbReference type="AlphaFoldDB" id="F2JZK4"/>
<dbReference type="eggNOG" id="COG0486">
    <property type="taxonomic scope" value="Bacteria"/>
</dbReference>
<dbReference type="Proteomes" id="UP000001062">
    <property type="component" value="Chromosome"/>
</dbReference>
<dbReference type="PATRIC" id="fig|717774.3.peg.505"/>
<dbReference type="KEGG" id="mme:Marme_0491"/>
<dbReference type="PANTHER" id="PTHR42714">
    <property type="entry name" value="TRNA MODIFICATION GTPASE GTPBP3"/>
    <property type="match status" value="1"/>
</dbReference>
<dbReference type="PANTHER" id="PTHR42714:SF7">
    <property type="entry name" value="G DOMAIN-CONTAINING PROTEIN"/>
    <property type="match status" value="1"/>
</dbReference>
<dbReference type="RefSeq" id="WP_013659693.1">
    <property type="nucleotide sequence ID" value="NC_015276.1"/>
</dbReference>
<gene>
    <name evidence="2" type="ordered locus">Marme_0491</name>
</gene>
<name>F2JZK4_MARM1</name>
<dbReference type="Pfam" id="PF01926">
    <property type="entry name" value="MMR_HSR1"/>
    <property type="match status" value="1"/>
</dbReference>
<dbReference type="InterPro" id="IPR021871">
    <property type="entry name" value="DUF3482"/>
</dbReference>
<dbReference type="GO" id="GO:0002098">
    <property type="term" value="P:tRNA wobble uridine modification"/>
    <property type="evidence" value="ECO:0007669"/>
    <property type="project" value="TreeGrafter"/>
</dbReference>